<evidence type="ECO:0000313" key="2">
    <source>
        <dbReference type="Proteomes" id="UP000886689"/>
    </source>
</evidence>
<name>A0A9D7K1E1_9PROT</name>
<accession>A0A9D7K1E1</accession>
<dbReference type="EMBL" id="JADJUC010000012">
    <property type="protein sequence ID" value="MBK8524635.1"/>
    <property type="molecule type" value="Genomic_DNA"/>
</dbReference>
<dbReference type="InterPro" id="IPR027396">
    <property type="entry name" value="DsrEFH-like"/>
</dbReference>
<gene>
    <name evidence="1" type="ORF">IPL58_11360</name>
</gene>
<comment type="caution">
    <text evidence="1">The sequence shown here is derived from an EMBL/GenBank/DDBJ whole genome shotgun (WGS) entry which is preliminary data.</text>
</comment>
<reference evidence="1" key="1">
    <citation type="submission" date="2020-10" db="EMBL/GenBank/DDBJ databases">
        <title>Connecting structure to function with the recovery of over 1000 high-quality activated sludge metagenome-assembled genomes encoding full-length rRNA genes using long-read sequencing.</title>
        <authorList>
            <person name="Singleton C.M."/>
            <person name="Petriglieri F."/>
            <person name="Kristensen J.M."/>
            <person name="Kirkegaard R.H."/>
            <person name="Michaelsen T.Y."/>
            <person name="Andersen M.H."/>
            <person name="Karst S.M."/>
            <person name="Dueholm M.S."/>
            <person name="Nielsen P.H."/>
            <person name="Albertsen M."/>
        </authorList>
    </citation>
    <scope>NUCLEOTIDE SEQUENCE</scope>
    <source>
        <strain evidence="1">Hirt_18-Q3-R61-65_BATAC.395</strain>
    </source>
</reference>
<dbReference type="SUPFAM" id="SSF75169">
    <property type="entry name" value="DsrEFH-like"/>
    <property type="match status" value="1"/>
</dbReference>
<dbReference type="Gene3D" id="3.40.1260.10">
    <property type="entry name" value="DsrEFH-like"/>
    <property type="match status" value="1"/>
</dbReference>
<proteinExistence type="predicted"/>
<organism evidence="1 2">
    <name type="scientific">Candidatus Proximibacter danicus</name>
    <dbReference type="NCBI Taxonomy" id="2954365"/>
    <lineage>
        <taxon>Bacteria</taxon>
        <taxon>Pseudomonadati</taxon>
        <taxon>Pseudomonadota</taxon>
        <taxon>Betaproteobacteria</taxon>
        <taxon>Candidatus Proximibacter</taxon>
    </lineage>
</organism>
<evidence type="ECO:0000313" key="1">
    <source>
        <dbReference type="EMBL" id="MBK8524635.1"/>
    </source>
</evidence>
<dbReference type="Proteomes" id="UP000886689">
    <property type="component" value="Unassembled WGS sequence"/>
</dbReference>
<protein>
    <submittedName>
        <fullName evidence="1">Peroxiredoxin</fullName>
    </submittedName>
</protein>
<dbReference type="AlphaFoldDB" id="A0A9D7K1E1"/>
<sequence>MSKLAILLWSVSLDRPDLAAAPFVYAAAAGALDAEVEIHFAGHSVRLLIDGAAVAQSTSEKNTGGRSLYAFMQDAAHGGARFLACSMAWAEYVAPGEATIPEFSGHAGATAFVARSLDPEWRTLVF</sequence>